<dbReference type="RefSeq" id="WP_102205880.1">
    <property type="nucleotide sequence ID" value="NZ_CAWNVR010000165.1"/>
</dbReference>
<keyword evidence="3" id="KW-1185">Reference proteome</keyword>
<gene>
    <name evidence="2" type="ORF">CEN44_28855</name>
</gene>
<accession>A0A2N6JUE0</accession>
<dbReference type="PANTHER" id="PTHR38593:SF1">
    <property type="entry name" value="BLR2558 PROTEIN"/>
    <property type="match status" value="1"/>
</dbReference>
<sequence length="206" mass="22465">MLKKIVVAIVLVAVGLFTSLGYSAFAQKSQPTSVPSNQINAIDRQYMINAAEAGIANIMLGELALQRATNPEVKQFAQAEIDEQQQVKSELTRIAPQVKVTLPTVPGAKYQAIMTQLKQLSGEQFNRAYMDEGGVNAHLENAATFQREAQFGQNPALLALVNKGLPIIERHFKTASTLTDYRFAQVAQRFNGNSGTSRSNTTPTNP</sequence>
<dbReference type="PANTHER" id="PTHR38593">
    <property type="entry name" value="BLR2558 PROTEIN"/>
    <property type="match status" value="1"/>
</dbReference>
<organism evidence="2 3">
    <name type="scientific">Fischerella muscicola CCMEE 5323</name>
    <dbReference type="NCBI Taxonomy" id="2019572"/>
    <lineage>
        <taxon>Bacteria</taxon>
        <taxon>Bacillati</taxon>
        <taxon>Cyanobacteriota</taxon>
        <taxon>Cyanophyceae</taxon>
        <taxon>Nostocales</taxon>
        <taxon>Hapalosiphonaceae</taxon>
        <taxon>Fischerella</taxon>
    </lineage>
</organism>
<dbReference type="AlphaFoldDB" id="A0A2N6JUE0"/>
<dbReference type="InterPro" id="IPR025419">
    <property type="entry name" value="DUF4142"/>
</dbReference>
<dbReference type="Pfam" id="PF13628">
    <property type="entry name" value="DUF4142"/>
    <property type="match status" value="1"/>
</dbReference>
<evidence type="ECO:0000259" key="1">
    <source>
        <dbReference type="Pfam" id="PF13628"/>
    </source>
</evidence>
<name>A0A2N6JUE0_FISMU</name>
<dbReference type="InterPro" id="IPR012347">
    <property type="entry name" value="Ferritin-like"/>
</dbReference>
<dbReference type="Gene3D" id="1.20.1260.10">
    <property type="match status" value="1"/>
</dbReference>
<dbReference type="EMBL" id="NRQW01000726">
    <property type="protein sequence ID" value="PLZ81160.1"/>
    <property type="molecule type" value="Genomic_DNA"/>
</dbReference>
<evidence type="ECO:0000313" key="3">
    <source>
        <dbReference type="Proteomes" id="UP000235036"/>
    </source>
</evidence>
<dbReference type="Proteomes" id="UP000235036">
    <property type="component" value="Unassembled WGS sequence"/>
</dbReference>
<feature type="domain" description="DUF4142" evidence="1">
    <location>
        <begin position="43"/>
        <end position="178"/>
    </location>
</feature>
<comment type="caution">
    <text evidence="2">The sequence shown here is derived from an EMBL/GenBank/DDBJ whole genome shotgun (WGS) entry which is preliminary data.</text>
</comment>
<protein>
    <recommendedName>
        <fullName evidence="1">DUF4142 domain-containing protein</fullName>
    </recommendedName>
</protein>
<evidence type="ECO:0000313" key="2">
    <source>
        <dbReference type="EMBL" id="PLZ81160.1"/>
    </source>
</evidence>
<proteinExistence type="predicted"/>
<reference evidence="2 3" key="1">
    <citation type="submission" date="2017-08" db="EMBL/GenBank/DDBJ databases">
        <title>Genomes of Fischerella (Mastigocladus) sp. strains.</title>
        <authorList>
            <person name="Miller S.R."/>
        </authorList>
    </citation>
    <scope>NUCLEOTIDE SEQUENCE [LARGE SCALE GENOMIC DNA]</scope>
    <source>
        <strain evidence="2 3">CCMEE 5323</strain>
    </source>
</reference>